<gene>
    <name evidence="1" type="ORF">E4633_01905</name>
</gene>
<dbReference type="Proteomes" id="UP000306416">
    <property type="component" value="Unassembled WGS sequence"/>
</dbReference>
<dbReference type="AlphaFoldDB" id="A0A4S1CKJ6"/>
<dbReference type="EMBL" id="SRSC01000001">
    <property type="protein sequence ID" value="TGU74247.1"/>
    <property type="molecule type" value="Genomic_DNA"/>
</dbReference>
<comment type="caution">
    <text evidence="1">The sequence shown here is derived from an EMBL/GenBank/DDBJ whole genome shotgun (WGS) entry which is preliminary data.</text>
</comment>
<name>A0A4S1CKJ6_9BACT</name>
<accession>A0A4S1CKJ6</accession>
<evidence type="ECO:0000313" key="2">
    <source>
        <dbReference type="Proteomes" id="UP000306416"/>
    </source>
</evidence>
<evidence type="ECO:0008006" key="3">
    <source>
        <dbReference type="Google" id="ProtNLM"/>
    </source>
</evidence>
<organism evidence="1 2">
    <name type="scientific">Geomonas terrae</name>
    <dbReference type="NCBI Taxonomy" id="2562681"/>
    <lineage>
        <taxon>Bacteria</taxon>
        <taxon>Pseudomonadati</taxon>
        <taxon>Thermodesulfobacteriota</taxon>
        <taxon>Desulfuromonadia</taxon>
        <taxon>Geobacterales</taxon>
        <taxon>Geobacteraceae</taxon>
        <taxon>Geomonas</taxon>
    </lineage>
</organism>
<reference evidence="1 2" key="1">
    <citation type="submission" date="2019-04" db="EMBL/GenBank/DDBJ databases">
        <title>Geobacter oryzae sp. nov., ferric-reducing bacteria isolated from paddy soil.</title>
        <authorList>
            <person name="Xu Z."/>
            <person name="Masuda Y."/>
            <person name="Itoh H."/>
            <person name="Senoo K."/>
        </authorList>
    </citation>
    <scope>NUCLEOTIDE SEQUENCE [LARGE SCALE GENOMIC DNA]</scope>
    <source>
        <strain evidence="1 2">Red111</strain>
    </source>
</reference>
<sequence>MLKLDYTISRKFDELAEKAKKVSSSQLINDIAATVDSKLFQDWANSALSLLQQVFGEESAYYRNFQSIYAKIINITYKESFDNCRAIVQSARAEFEQGGLTEVRLFLDHAVLEYLSGRTSDFLKRGDKHTACILASVLLEQFLMLICGSKGIPAGSTEEMNEALYQAKAYQVGTYQRVKDWCYMKADFISGQGERYHTADVDEMLRAVQRLITKEIG</sequence>
<dbReference type="RefSeq" id="WP_135868582.1">
    <property type="nucleotide sequence ID" value="NZ_SRSC01000001.1"/>
</dbReference>
<keyword evidence="2" id="KW-1185">Reference proteome</keyword>
<evidence type="ECO:0000313" key="1">
    <source>
        <dbReference type="EMBL" id="TGU74247.1"/>
    </source>
</evidence>
<protein>
    <recommendedName>
        <fullName evidence="3">HEPN domain-containing protein</fullName>
    </recommendedName>
</protein>
<proteinExistence type="predicted"/>